<dbReference type="EMBL" id="JAIZPD010000005">
    <property type="protein sequence ID" value="KAH0962788.1"/>
    <property type="molecule type" value="Genomic_DNA"/>
</dbReference>
<dbReference type="AlphaFoldDB" id="A0A9P8MVC5"/>
<comment type="caution">
    <text evidence="2">The sequence shown here is derived from an EMBL/GenBank/DDBJ whole genome shotgun (WGS) entry which is preliminary data.</text>
</comment>
<evidence type="ECO:0000313" key="2">
    <source>
        <dbReference type="EMBL" id="KAH0962788.1"/>
    </source>
</evidence>
<dbReference type="RefSeq" id="XP_044720301.1">
    <property type="nucleotide sequence ID" value="XM_044863769.1"/>
</dbReference>
<reference evidence="2" key="1">
    <citation type="submission" date="2021-09" db="EMBL/GenBank/DDBJ databases">
        <title>A high-quality genome of the endoparasitic fungus Hirsutella rhossiliensis with a comparison of Hirsutella genomes reveals transposable elements contributing to genome size variation.</title>
        <authorList>
            <person name="Lin R."/>
            <person name="Jiao Y."/>
            <person name="Sun X."/>
            <person name="Ling J."/>
            <person name="Xie B."/>
            <person name="Cheng X."/>
        </authorList>
    </citation>
    <scope>NUCLEOTIDE SEQUENCE</scope>
    <source>
        <strain evidence="2">HR02</strain>
    </source>
</reference>
<feature type="region of interest" description="Disordered" evidence="1">
    <location>
        <begin position="206"/>
        <end position="239"/>
    </location>
</feature>
<gene>
    <name evidence="2" type="ORF">HRG_05298</name>
</gene>
<protein>
    <submittedName>
        <fullName evidence="2">Uncharacterized protein</fullName>
    </submittedName>
</protein>
<evidence type="ECO:0000313" key="3">
    <source>
        <dbReference type="Proteomes" id="UP000824596"/>
    </source>
</evidence>
<dbReference type="GeneID" id="68354427"/>
<feature type="region of interest" description="Disordered" evidence="1">
    <location>
        <begin position="75"/>
        <end position="130"/>
    </location>
</feature>
<evidence type="ECO:0000256" key="1">
    <source>
        <dbReference type="SAM" id="MobiDB-lite"/>
    </source>
</evidence>
<sequence>MPRPILRLFKQFNISSPASSYFSAEIDDFVDRALASPATLPTAPAALVAPAAAPRHPLPGFSAVNFTARAAAAPATLSATGRRDNADDNDDNNKRGSSPPSSHKRAIARGATRDSPYVRAAEPGKDQNKAKRALTAAAAAYRNLRFLERAALVPKGTVDAALAAPATSAAAASTTTGTAAAAAAVPNAAAVAAWLGGLEGRIRALEAGAAPHTKEEDEEEDEDNRLVVETPPKKKARRA</sequence>
<proteinExistence type="predicted"/>
<name>A0A9P8MVC5_9HYPO</name>
<accession>A0A9P8MVC5</accession>
<organism evidence="2 3">
    <name type="scientific">Hirsutella rhossiliensis</name>
    <dbReference type="NCBI Taxonomy" id="111463"/>
    <lineage>
        <taxon>Eukaryota</taxon>
        <taxon>Fungi</taxon>
        <taxon>Dikarya</taxon>
        <taxon>Ascomycota</taxon>
        <taxon>Pezizomycotina</taxon>
        <taxon>Sordariomycetes</taxon>
        <taxon>Hypocreomycetidae</taxon>
        <taxon>Hypocreales</taxon>
        <taxon>Ophiocordycipitaceae</taxon>
        <taxon>Hirsutella</taxon>
    </lineage>
</organism>
<keyword evidence="3" id="KW-1185">Reference proteome</keyword>
<feature type="compositionally biased region" description="Basic and acidic residues" evidence="1">
    <location>
        <begin position="81"/>
        <end position="94"/>
    </location>
</feature>
<dbReference type="Proteomes" id="UP000824596">
    <property type="component" value="Unassembled WGS sequence"/>
</dbReference>